<keyword evidence="15" id="KW-1185">Reference proteome</keyword>
<dbReference type="EMBL" id="VLLN01000007">
    <property type="protein sequence ID" value="TWJ19619.1"/>
    <property type="molecule type" value="Genomic_DNA"/>
</dbReference>
<comment type="domain">
    <text evidence="12">Consists of three domains: the N-terminal catalytic domain, the editing domain and the C-terminal anticodon-binding domain.</text>
</comment>
<dbReference type="PIRSF" id="PIRSF001535">
    <property type="entry name" value="ProRS_1"/>
    <property type="match status" value="1"/>
</dbReference>
<dbReference type="FunFam" id="3.30.930.10:FF:000065">
    <property type="entry name" value="Proline--tRNA ligase"/>
    <property type="match status" value="1"/>
</dbReference>
<gene>
    <name evidence="12" type="primary">proS</name>
    <name evidence="14" type="ORF">JN12_01419</name>
</gene>
<dbReference type="FunFam" id="3.30.930.10:FF:000043">
    <property type="entry name" value="Proline--tRNA ligase"/>
    <property type="match status" value="1"/>
</dbReference>
<dbReference type="Pfam" id="PF03129">
    <property type="entry name" value="HGTP_anticodon"/>
    <property type="match status" value="1"/>
</dbReference>
<dbReference type="GO" id="GO:0006433">
    <property type="term" value="P:prolyl-tRNA aminoacylation"/>
    <property type="evidence" value="ECO:0007669"/>
    <property type="project" value="UniProtKB-UniRule"/>
</dbReference>
<dbReference type="Proteomes" id="UP000319449">
    <property type="component" value="Unassembled WGS sequence"/>
</dbReference>
<comment type="similarity">
    <text evidence="11 12">Belongs to the class-II aminoacyl-tRNA synthetase family. ProS type 1 subfamily.</text>
</comment>
<dbReference type="Pfam" id="PF00587">
    <property type="entry name" value="tRNA-synt_2b"/>
    <property type="match status" value="1"/>
</dbReference>
<dbReference type="InterPro" id="IPR036754">
    <property type="entry name" value="YbaK/aa-tRNA-synt-asso_dom_sf"/>
</dbReference>
<comment type="function">
    <text evidence="10 12">Catalyzes the attachment of proline to tRNA(Pro) in a two-step reaction: proline is first activated by ATP to form Pro-AMP and then transferred to the acceptor end of tRNA(Pro). As ProRS can inadvertently accommodate and process non-cognate amino acids such as alanine and cysteine, to avoid such errors it has two additional distinct editing activities against alanine. One activity is designated as 'pretransfer' editing and involves the tRNA(Pro)-independent hydrolysis of activated Ala-AMP. The other activity is designated 'posttransfer' editing and involves deacylation of mischarged Ala-tRNA(Pro). The misacylated Cys-tRNA(Pro) is not edited by ProRS.</text>
</comment>
<dbReference type="InterPro" id="IPR023717">
    <property type="entry name" value="Pro-tRNA-Synthase_IIa_type1"/>
</dbReference>
<evidence type="ECO:0000256" key="3">
    <source>
        <dbReference type="ARBA" id="ARBA00022490"/>
    </source>
</evidence>
<dbReference type="InterPro" id="IPR002314">
    <property type="entry name" value="aa-tRNA-synt_IIb"/>
</dbReference>
<evidence type="ECO:0000256" key="2">
    <source>
        <dbReference type="ARBA" id="ARBA00011738"/>
    </source>
</evidence>
<comment type="catalytic activity">
    <reaction evidence="9 12">
        <text>tRNA(Pro) + L-proline + ATP = L-prolyl-tRNA(Pro) + AMP + diphosphate</text>
        <dbReference type="Rhea" id="RHEA:14305"/>
        <dbReference type="Rhea" id="RHEA-COMP:9700"/>
        <dbReference type="Rhea" id="RHEA-COMP:9702"/>
        <dbReference type="ChEBI" id="CHEBI:30616"/>
        <dbReference type="ChEBI" id="CHEBI:33019"/>
        <dbReference type="ChEBI" id="CHEBI:60039"/>
        <dbReference type="ChEBI" id="CHEBI:78442"/>
        <dbReference type="ChEBI" id="CHEBI:78532"/>
        <dbReference type="ChEBI" id="CHEBI:456215"/>
        <dbReference type="EC" id="6.1.1.15"/>
    </reaction>
</comment>
<evidence type="ECO:0000259" key="13">
    <source>
        <dbReference type="PROSITE" id="PS50862"/>
    </source>
</evidence>
<protein>
    <recommendedName>
        <fullName evidence="12">Proline--tRNA ligase</fullName>
        <ecNumber evidence="12">6.1.1.15</ecNumber>
    </recommendedName>
    <alternativeName>
        <fullName evidence="12">Prolyl-tRNA synthetase</fullName>
        <shortName evidence="12">ProRS</shortName>
    </alternativeName>
</protein>
<name>A0A562VNZ2_9BACT</name>
<evidence type="ECO:0000256" key="5">
    <source>
        <dbReference type="ARBA" id="ARBA00022741"/>
    </source>
</evidence>
<dbReference type="CDD" id="cd04334">
    <property type="entry name" value="ProRS-INS"/>
    <property type="match status" value="1"/>
</dbReference>
<dbReference type="GO" id="GO:0005524">
    <property type="term" value="F:ATP binding"/>
    <property type="evidence" value="ECO:0007669"/>
    <property type="project" value="UniProtKB-UniRule"/>
</dbReference>
<dbReference type="InterPro" id="IPR007214">
    <property type="entry name" value="YbaK/aa-tRNA-synth-assoc-dom"/>
</dbReference>
<evidence type="ECO:0000256" key="12">
    <source>
        <dbReference type="HAMAP-Rule" id="MF_01569"/>
    </source>
</evidence>
<dbReference type="Gene3D" id="3.40.50.800">
    <property type="entry name" value="Anticodon-binding domain"/>
    <property type="match status" value="1"/>
</dbReference>
<dbReference type="PRINTS" id="PR01046">
    <property type="entry name" value="TRNASYNTHPRO"/>
</dbReference>
<dbReference type="NCBIfam" id="NF006625">
    <property type="entry name" value="PRK09194.1"/>
    <property type="match status" value="1"/>
</dbReference>
<evidence type="ECO:0000256" key="1">
    <source>
        <dbReference type="ARBA" id="ARBA00004496"/>
    </source>
</evidence>
<evidence type="ECO:0000256" key="10">
    <source>
        <dbReference type="ARBA" id="ARBA00053664"/>
    </source>
</evidence>
<evidence type="ECO:0000256" key="4">
    <source>
        <dbReference type="ARBA" id="ARBA00022598"/>
    </source>
</evidence>
<comment type="subunit">
    <text evidence="2 12">Homodimer.</text>
</comment>
<dbReference type="CDD" id="cd00779">
    <property type="entry name" value="ProRS_core_prok"/>
    <property type="match status" value="1"/>
</dbReference>
<dbReference type="RefSeq" id="WP_145020369.1">
    <property type="nucleotide sequence ID" value="NZ_VLLN01000007.1"/>
</dbReference>
<keyword evidence="5 12" id="KW-0547">Nucleotide-binding</keyword>
<dbReference type="NCBIfam" id="TIGR00409">
    <property type="entry name" value="proS_fam_II"/>
    <property type="match status" value="1"/>
</dbReference>
<dbReference type="PANTHER" id="PTHR42753:SF2">
    <property type="entry name" value="PROLINE--TRNA LIGASE"/>
    <property type="match status" value="1"/>
</dbReference>
<evidence type="ECO:0000256" key="6">
    <source>
        <dbReference type="ARBA" id="ARBA00022840"/>
    </source>
</evidence>
<dbReference type="GO" id="GO:0005829">
    <property type="term" value="C:cytosol"/>
    <property type="evidence" value="ECO:0007669"/>
    <property type="project" value="TreeGrafter"/>
</dbReference>
<dbReference type="InterPro" id="IPR050062">
    <property type="entry name" value="Pro-tRNA_synthetase"/>
</dbReference>
<keyword evidence="8 12" id="KW-0030">Aminoacyl-tRNA synthetase</keyword>
<dbReference type="AlphaFoldDB" id="A0A562VNZ2"/>
<dbReference type="SUPFAM" id="SSF55681">
    <property type="entry name" value="Class II aaRS and biotin synthetases"/>
    <property type="match status" value="1"/>
</dbReference>
<dbReference type="OrthoDB" id="9809052at2"/>
<feature type="domain" description="Aminoacyl-transfer RNA synthetases class-II family profile" evidence="13">
    <location>
        <begin position="38"/>
        <end position="467"/>
    </location>
</feature>
<dbReference type="InterPro" id="IPR006195">
    <property type="entry name" value="aa-tRNA-synth_II"/>
</dbReference>
<dbReference type="InterPro" id="IPR002316">
    <property type="entry name" value="Pro-tRNA-ligase_IIa"/>
</dbReference>
<comment type="subcellular location">
    <subcellularLocation>
        <location evidence="1 12">Cytoplasm</location>
    </subcellularLocation>
</comment>
<proteinExistence type="inferred from homology"/>
<dbReference type="InterPro" id="IPR044140">
    <property type="entry name" value="ProRS_anticodon_short"/>
</dbReference>
<evidence type="ECO:0000256" key="8">
    <source>
        <dbReference type="ARBA" id="ARBA00023146"/>
    </source>
</evidence>
<evidence type="ECO:0000313" key="15">
    <source>
        <dbReference type="Proteomes" id="UP000319449"/>
    </source>
</evidence>
<dbReference type="InterPro" id="IPR004154">
    <property type="entry name" value="Anticodon-bd"/>
</dbReference>
<dbReference type="Gene3D" id="3.30.930.10">
    <property type="entry name" value="Bira Bifunctional Protein, Domain 2"/>
    <property type="match status" value="2"/>
</dbReference>
<comment type="caution">
    <text evidence="14">The sequence shown here is derived from an EMBL/GenBank/DDBJ whole genome shotgun (WGS) entry which is preliminary data.</text>
</comment>
<dbReference type="InterPro" id="IPR004500">
    <property type="entry name" value="Pro-tRNA-synth_IIa_bac-type"/>
</dbReference>
<dbReference type="PROSITE" id="PS50862">
    <property type="entry name" value="AA_TRNA_LIGASE_II"/>
    <property type="match status" value="1"/>
</dbReference>
<dbReference type="EC" id="6.1.1.15" evidence="12"/>
<dbReference type="InterPro" id="IPR045864">
    <property type="entry name" value="aa-tRNA-synth_II/BPL/LPL"/>
</dbReference>
<evidence type="ECO:0000256" key="11">
    <source>
        <dbReference type="ARBA" id="ARBA00060755"/>
    </source>
</evidence>
<evidence type="ECO:0000313" key="14">
    <source>
        <dbReference type="EMBL" id="TWJ19619.1"/>
    </source>
</evidence>
<dbReference type="SUPFAM" id="SSF52954">
    <property type="entry name" value="Class II aaRS ABD-related"/>
    <property type="match status" value="1"/>
</dbReference>
<dbReference type="CDD" id="cd00861">
    <property type="entry name" value="ProRS_anticodon_short"/>
    <property type="match status" value="1"/>
</dbReference>
<dbReference type="Pfam" id="PF04073">
    <property type="entry name" value="tRNA_edit"/>
    <property type="match status" value="1"/>
</dbReference>
<reference evidence="14 15" key="1">
    <citation type="submission" date="2019-07" db="EMBL/GenBank/DDBJ databases">
        <title>Genomic Encyclopedia of Archaeal and Bacterial Type Strains, Phase II (KMG-II): from individual species to whole genera.</title>
        <authorList>
            <person name="Goeker M."/>
        </authorList>
    </citation>
    <scope>NUCLEOTIDE SEQUENCE [LARGE SCALE GENOMIC DNA]</scope>
    <source>
        <strain evidence="14 15">ATCC BAA-1139</strain>
    </source>
</reference>
<dbReference type="FunFam" id="3.40.50.800:FF:000011">
    <property type="entry name" value="Proline--tRNA ligase"/>
    <property type="match status" value="1"/>
</dbReference>
<organism evidence="14 15">
    <name type="scientific">Geobacter argillaceus</name>
    <dbReference type="NCBI Taxonomy" id="345631"/>
    <lineage>
        <taxon>Bacteria</taxon>
        <taxon>Pseudomonadati</taxon>
        <taxon>Thermodesulfobacteriota</taxon>
        <taxon>Desulfuromonadia</taxon>
        <taxon>Geobacterales</taxon>
        <taxon>Geobacteraceae</taxon>
        <taxon>Geobacter</taxon>
    </lineage>
</organism>
<keyword evidence="4 12" id="KW-0436">Ligase</keyword>
<sequence length="574" mass="63394">MRYSQYFIPTVKETPADAEVISHQLMLRAGMVRKLAAGIYNYLPLGLRSIRKVEQIVREEMNRAGAIELLMPSVQPAELWQESGRWAFYGKELLRFKDRKDGEFCLGPTHEEVVTDLVRREVKSYRQLPLNLYQIQTKFRDEIRPRFGLMRGREFIMKDAYSFDVDEQAADLSYDKMYQAYRRIFSRCGLNYRAVEADTGTIGGSYSHEFMVLADSGEDAIVSCSACEYAANVEKAEARLTAGPAGTGLQPLQKVATPNMKTISDVAGFLGLPEQETIKTLVYTDGEGQAAMALVRGDHELNEIKLKNALGWIEIQMASEEDILRITGSPVGFLGPIGLKVQVPVLADLTIEGMVNTVIGANEKDMHFTGVTPGRDFSVTRHADIRTVTAGDHCPRCADGLLEVWRGIEVGHVFKLGVKYSKALNATYLDADGKEQVIFMGCYGIGIGRTVAACIEQNHDANGIVFPIPIAPFHCIVSSVNPKEDTVRTAAEDIYNRLAAVGVEVLLDDRDERPGVKFKDADLVGIPLRIVVGSKNLVDGKVELKERRSGTVELLSIEDAVAKVRTTVAAALNP</sequence>
<keyword evidence="7 12" id="KW-0648">Protein biosynthesis</keyword>
<evidence type="ECO:0000256" key="9">
    <source>
        <dbReference type="ARBA" id="ARBA00047671"/>
    </source>
</evidence>
<dbReference type="HAMAP" id="MF_01569">
    <property type="entry name" value="Pro_tRNA_synth_type1"/>
    <property type="match status" value="1"/>
</dbReference>
<dbReference type="Gene3D" id="3.90.960.10">
    <property type="entry name" value="YbaK/aminoacyl-tRNA synthetase-associated domain"/>
    <property type="match status" value="1"/>
</dbReference>
<keyword evidence="3 12" id="KW-0963">Cytoplasm</keyword>
<accession>A0A562VNZ2</accession>
<dbReference type="InterPro" id="IPR036621">
    <property type="entry name" value="Anticodon-bd_dom_sf"/>
</dbReference>
<dbReference type="GO" id="GO:0004827">
    <property type="term" value="F:proline-tRNA ligase activity"/>
    <property type="evidence" value="ECO:0007669"/>
    <property type="project" value="UniProtKB-UniRule"/>
</dbReference>
<dbReference type="SUPFAM" id="SSF55826">
    <property type="entry name" value="YbaK/ProRS associated domain"/>
    <property type="match status" value="1"/>
</dbReference>
<keyword evidence="6 12" id="KW-0067">ATP-binding</keyword>
<dbReference type="PANTHER" id="PTHR42753">
    <property type="entry name" value="MITOCHONDRIAL RIBOSOME PROTEIN L39/PROLYL-TRNA LIGASE FAMILY MEMBER"/>
    <property type="match status" value="1"/>
</dbReference>
<dbReference type="GO" id="GO:0002161">
    <property type="term" value="F:aminoacyl-tRNA deacylase activity"/>
    <property type="evidence" value="ECO:0007669"/>
    <property type="project" value="InterPro"/>
</dbReference>
<dbReference type="InterPro" id="IPR033730">
    <property type="entry name" value="ProRS_core_prok"/>
</dbReference>
<evidence type="ECO:0000256" key="7">
    <source>
        <dbReference type="ARBA" id="ARBA00022917"/>
    </source>
</evidence>